<name>A0ABW9Y5S0_9RHOB</name>
<evidence type="ECO:0000313" key="2">
    <source>
        <dbReference type="Proteomes" id="UP001517376"/>
    </source>
</evidence>
<dbReference type="RefSeq" id="WP_161766778.1">
    <property type="nucleotide sequence ID" value="NZ_JAAATW010000002.1"/>
</dbReference>
<proteinExistence type="predicted"/>
<organism evidence="1 2">
    <name type="scientific">Paragemmobacter ruber</name>
    <dbReference type="NCBI Taxonomy" id="1985673"/>
    <lineage>
        <taxon>Bacteria</taxon>
        <taxon>Pseudomonadati</taxon>
        <taxon>Pseudomonadota</taxon>
        <taxon>Alphaproteobacteria</taxon>
        <taxon>Rhodobacterales</taxon>
        <taxon>Paracoccaceae</taxon>
        <taxon>Paragemmobacter</taxon>
    </lineage>
</organism>
<reference evidence="2" key="1">
    <citation type="submission" date="2020-01" db="EMBL/GenBank/DDBJ databases">
        <title>Sphingomonas sp. strain CSW-10.</title>
        <authorList>
            <person name="Chen W.-M."/>
        </authorList>
    </citation>
    <scope>NUCLEOTIDE SEQUENCE [LARGE SCALE GENOMIC DNA]</scope>
    <source>
        <strain evidence="2">CCP-1</strain>
    </source>
</reference>
<evidence type="ECO:0000313" key="1">
    <source>
        <dbReference type="EMBL" id="NBE07758.1"/>
    </source>
</evidence>
<sequence length="215" mass="24258">MSRQLQSLEQDNGRDLTPEEVAEIAGRLARQHPDVMPLRHCQGRRIPLSFYDDAVLLEFTSDAWLPEGARRCFLDDGDVLRILDGTSPPIHDLNESNPPILTKATALEYLAFFCFFVRGAEGPFLIVDRPDLGFLPPSADRSVLRSLFRPPALHGRDDFGNWRASSVVFYGDCVFFANFHIHLNGMIEMIEDQPLVQDLHFAVTAPLSVDASRRH</sequence>
<gene>
    <name evidence="1" type="ORF">GU920_09430</name>
</gene>
<comment type="caution">
    <text evidence="1">The sequence shown here is derived from an EMBL/GenBank/DDBJ whole genome shotgun (WGS) entry which is preliminary data.</text>
</comment>
<dbReference type="Proteomes" id="UP001517376">
    <property type="component" value="Unassembled WGS sequence"/>
</dbReference>
<accession>A0ABW9Y5S0</accession>
<dbReference type="EMBL" id="JAAATW010000002">
    <property type="protein sequence ID" value="NBE07758.1"/>
    <property type="molecule type" value="Genomic_DNA"/>
</dbReference>
<protein>
    <submittedName>
        <fullName evidence="1">Uncharacterized protein</fullName>
    </submittedName>
</protein>
<keyword evidence="2" id="KW-1185">Reference proteome</keyword>